<protein>
    <submittedName>
        <fullName evidence="4">VWA domain-containing protein</fullName>
    </submittedName>
</protein>
<keyword evidence="5" id="KW-1185">Reference proteome</keyword>
<evidence type="ECO:0000256" key="1">
    <source>
        <dbReference type="SAM" id="MobiDB-lite"/>
    </source>
</evidence>
<dbReference type="EMBL" id="BAABAT010000001">
    <property type="protein sequence ID" value="GAA4243955.1"/>
    <property type="molecule type" value="Genomic_DNA"/>
</dbReference>
<dbReference type="Pfam" id="PF00092">
    <property type="entry name" value="VWA"/>
    <property type="match status" value="1"/>
</dbReference>
<evidence type="ECO:0000259" key="3">
    <source>
        <dbReference type="PROSITE" id="PS50234"/>
    </source>
</evidence>
<evidence type="ECO:0000313" key="4">
    <source>
        <dbReference type="EMBL" id="GAA4243955.1"/>
    </source>
</evidence>
<organism evidence="4 5">
    <name type="scientific">Dactylosporangium darangshiense</name>
    <dbReference type="NCBI Taxonomy" id="579108"/>
    <lineage>
        <taxon>Bacteria</taxon>
        <taxon>Bacillati</taxon>
        <taxon>Actinomycetota</taxon>
        <taxon>Actinomycetes</taxon>
        <taxon>Micromonosporales</taxon>
        <taxon>Micromonosporaceae</taxon>
        <taxon>Dactylosporangium</taxon>
    </lineage>
</organism>
<dbReference type="InterPro" id="IPR021908">
    <property type="entry name" value="YfbK_C"/>
</dbReference>
<feature type="chain" id="PRO_5047005315" evidence="2">
    <location>
        <begin position="24"/>
        <end position="510"/>
    </location>
</feature>
<feature type="region of interest" description="Disordered" evidence="1">
    <location>
        <begin position="29"/>
        <end position="78"/>
    </location>
</feature>
<dbReference type="PANTHER" id="PTHR10338">
    <property type="entry name" value="INTER-ALPHA-TRYPSIN INHIBITOR HEAVY CHAIN FAMILY MEMBER"/>
    <property type="match status" value="1"/>
</dbReference>
<sequence>MAGRFLQHLRVAAVATLTLALVAACGADSYDRSDSGKNAAPAGTAYGPPGTPEGLARGAATDEAADRAAAGEVSTSERPVSTFAVDVDTASYGFARRTLLSGQRPAANTVRPEEFVNSFGQQYREPDGNGFSITADGAHLPQTHRGADDSARLLRVGLQTRGESSESRPDAALTFVVDVSGSMAERGKLDLVQHGLNTLIDQLRPSDSVAVVSYSDRASVLRPMTPVRDREALHDAIDRLKIAGSTNLEAGLRLGYDTARNGFRSGATNRVILLSDGLPNVGTTDAAPLVREIQEAAAKQITLLGVGVGSDYGDKFMEQLADKGDGYVVYVSDQAEADRVFVRQLPATVALRALDAKAQVEFDSNTVLSYRLIGYDDRALSSSDFRNDRVDGGEVGPGHSVTALYALHLRPGAQGHLADVRVRWQDPKTREPSELSQPVRVTAVDEEFGQAVAPLRVDYAAAFLAEVLRGSRYGEDVRLNDLRTIARNSGESQQVRDLDDMIGAAIGLYN</sequence>
<dbReference type="RefSeq" id="WP_345120668.1">
    <property type="nucleotide sequence ID" value="NZ_BAABAT010000001.1"/>
</dbReference>
<reference evidence="5" key="1">
    <citation type="journal article" date="2019" name="Int. J. Syst. Evol. Microbiol.">
        <title>The Global Catalogue of Microorganisms (GCM) 10K type strain sequencing project: providing services to taxonomists for standard genome sequencing and annotation.</title>
        <authorList>
            <consortium name="The Broad Institute Genomics Platform"/>
            <consortium name="The Broad Institute Genome Sequencing Center for Infectious Disease"/>
            <person name="Wu L."/>
            <person name="Ma J."/>
        </authorList>
    </citation>
    <scope>NUCLEOTIDE SEQUENCE [LARGE SCALE GENOMIC DNA]</scope>
    <source>
        <strain evidence="5">JCM 17441</strain>
    </source>
</reference>
<keyword evidence="2" id="KW-0732">Signal</keyword>
<dbReference type="PROSITE" id="PS50234">
    <property type="entry name" value="VWFA"/>
    <property type="match status" value="1"/>
</dbReference>
<gene>
    <name evidence="4" type="ORF">GCM10022255_005080</name>
</gene>
<feature type="compositionally biased region" description="Low complexity" evidence="1">
    <location>
        <begin position="39"/>
        <end position="72"/>
    </location>
</feature>
<accession>A0ABP8CVK4</accession>
<proteinExistence type="predicted"/>
<dbReference type="SMART" id="SM00327">
    <property type="entry name" value="VWA"/>
    <property type="match status" value="1"/>
</dbReference>
<dbReference type="InterPro" id="IPR022156">
    <property type="entry name" value="Uncharacterised_YfbK_N"/>
</dbReference>
<evidence type="ECO:0000256" key="2">
    <source>
        <dbReference type="SAM" id="SignalP"/>
    </source>
</evidence>
<evidence type="ECO:0000313" key="5">
    <source>
        <dbReference type="Proteomes" id="UP001500620"/>
    </source>
</evidence>
<dbReference type="SUPFAM" id="SSF53300">
    <property type="entry name" value="vWA-like"/>
    <property type="match status" value="1"/>
</dbReference>
<name>A0ABP8CVK4_9ACTN</name>
<comment type="caution">
    <text evidence="4">The sequence shown here is derived from an EMBL/GenBank/DDBJ whole genome shotgun (WGS) entry which is preliminary data.</text>
</comment>
<dbReference type="InterPro" id="IPR002035">
    <property type="entry name" value="VWF_A"/>
</dbReference>
<dbReference type="InterPro" id="IPR036465">
    <property type="entry name" value="vWFA_dom_sf"/>
</dbReference>
<dbReference type="PANTHER" id="PTHR10338:SF108">
    <property type="entry name" value="INTER-ALPHA-TRYPSIN INHIBITOR HEAVY CHAIN H4-LIKE PROTEIN"/>
    <property type="match status" value="1"/>
</dbReference>
<dbReference type="Pfam" id="PF12034">
    <property type="entry name" value="YfbK_C"/>
    <property type="match status" value="1"/>
</dbReference>
<feature type="signal peptide" evidence="2">
    <location>
        <begin position="1"/>
        <end position="23"/>
    </location>
</feature>
<dbReference type="InterPro" id="IPR050934">
    <property type="entry name" value="ITIH"/>
</dbReference>
<feature type="domain" description="VWFA" evidence="3">
    <location>
        <begin position="172"/>
        <end position="345"/>
    </location>
</feature>
<dbReference type="Proteomes" id="UP001500620">
    <property type="component" value="Unassembled WGS sequence"/>
</dbReference>
<dbReference type="Pfam" id="PF12450">
    <property type="entry name" value="vWF_A"/>
    <property type="match status" value="1"/>
</dbReference>
<dbReference type="Gene3D" id="3.40.50.410">
    <property type="entry name" value="von Willebrand factor, type A domain"/>
    <property type="match status" value="1"/>
</dbReference>
<dbReference type="PROSITE" id="PS51257">
    <property type="entry name" value="PROKAR_LIPOPROTEIN"/>
    <property type="match status" value="1"/>
</dbReference>